<comment type="cofactor">
    <cofactor evidence="14 16">
        <name>Zn(2+)</name>
        <dbReference type="ChEBI" id="CHEBI:29105"/>
    </cofactor>
    <text evidence="14 16">Binds 1 zinc ion per subunit.</text>
</comment>
<reference evidence="19" key="1">
    <citation type="submission" date="2021-04" db="EMBL/GenBank/DDBJ databases">
        <title>Luteolibacter sp. 32A isolated from the skin of an Anderson's salamander (Ambystoma andersonii).</title>
        <authorList>
            <person name="Spergser J."/>
            <person name="Busse H.-J."/>
        </authorList>
    </citation>
    <scope>NUCLEOTIDE SEQUENCE</scope>
    <source>
        <strain evidence="19">32A</strain>
    </source>
</reference>
<dbReference type="InterPro" id="IPR046342">
    <property type="entry name" value="CBS_dom_sf"/>
</dbReference>
<dbReference type="EMBL" id="CP073100">
    <property type="protein sequence ID" value="QUE52721.1"/>
    <property type="molecule type" value="Genomic_DNA"/>
</dbReference>
<dbReference type="InterPro" id="IPR016483">
    <property type="entry name" value="UCP006404_Pept_M50_CBS"/>
</dbReference>
<proteinExistence type="inferred from homology"/>
<keyword evidence="3 14" id="KW-1003">Cell membrane</keyword>
<gene>
    <name evidence="19" type="ORF">KBB96_07465</name>
</gene>
<dbReference type="Pfam" id="PF02163">
    <property type="entry name" value="Peptidase_M50"/>
    <property type="match status" value="2"/>
</dbReference>
<evidence type="ECO:0000256" key="10">
    <source>
        <dbReference type="ARBA" id="ARBA00022989"/>
    </source>
</evidence>
<keyword evidence="13 14" id="KW-0472">Membrane</keyword>
<dbReference type="RefSeq" id="WP_211633992.1">
    <property type="nucleotide sequence ID" value="NZ_CP073100.1"/>
</dbReference>
<keyword evidence="8 14" id="KW-0378">Hydrolase</keyword>
<evidence type="ECO:0000256" key="1">
    <source>
        <dbReference type="ARBA" id="ARBA00004651"/>
    </source>
</evidence>
<feature type="transmembrane region" description="Helical" evidence="14">
    <location>
        <begin position="192"/>
        <end position="217"/>
    </location>
</feature>
<evidence type="ECO:0000313" key="20">
    <source>
        <dbReference type="Proteomes" id="UP000676169"/>
    </source>
</evidence>
<organism evidence="19 20">
    <name type="scientific">Luteolibacter ambystomatis</name>
    <dbReference type="NCBI Taxonomy" id="2824561"/>
    <lineage>
        <taxon>Bacteria</taxon>
        <taxon>Pseudomonadati</taxon>
        <taxon>Verrucomicrobiota</taxon>
        <taxon>Verrucomicrobiia</taxon>
        <taxon>Verrucomicrobiales</taxon>
        <taxon>Verrucomicrobiaceae</taxon>
        <taxon>Luteolibacter</taxon>
    </lineage>
</organism>
<keyword evidence="10 14" id="KW-1133">Transmembrane helix</keyword>
<feature type="active site" evidence="15">
    <location>
        <position position="59"/>
    </location>
</feature>
<evidence type="ECO:0000256" key="6">
    <source>
        <dbReference type="ARBA" id="ARBA00022723"/>
    </source>
</evidence>
<keyword evidence="5 14" id="KW-0812">Transmembrane</keyword>
<evidence type="ECO:0000256" key="8">
    <source>
        <dbReference type="ARBA" id="ARBA00022801"/>
    </source>
</evidence>
<evidence type="ECO:0000256" key="12">
    <source>
        <dbReference type="ARBA" id="ARBA00023122"/>
    </source>
</evidence>
<feature type="binding site" evidence="16">
    <location>
        <position position="58"/>
    </location>
    <ligand>
        <name>Zn(2+)</name>
        <dbReference type="ChEBI" id="CHEBI:29105"/>
        <note>catalytic</note>
    </ligand>
</feature>
<feature type="transmembrane region" description="Helical" evidence="14">
    <location>
        <begin position="141"/>
        <end position="158"/>
    </location>
</feature>
<dbReference type="Pfam" id="PF00571">
    <property type="entry name" value="CBS"/>
    <property type="match status" value="1"/>
</dbReference>
<accession>A0A975PGX9</accession>
<feature type="domain" description="CBS" evidence="18">
    <location>
        <begin position="239"/>
        <end position="298"/>
    </location>
</feature>
<dbReference type="AlphaFoldDB" id="A0A975PGX9"/>
<name>A0A975PGX9_9BACT</name>
<sequence length="364" mass="38799">MKWSIPIATIAGTVVKIHVTFLLLLAAVGMMYFAKGGAVVAAGALAFTGALFLCVLLHEFGHIFAARAFGIRTPDVTLLPIGGLARLERIPEKPVQELIVALAGPMVNVVIAGVLMAMLGLPAADTPRGLDFSSPVGLGQRLMEINIALVIFNMIPAFPMDGGRVLRALLAMFLPYARATAIASMIGQAIAGAGVVMALMWLHPMFFLIALFIFFAARGENEAVQTNEALRHLTLADAMITDFHTLPESGLLKDAADALIAGSQHDFPILAADGSLAGILTRGRLIEGLTHYGPEHPLVGLIFRDIPAVFPATPLKQAFEVLRALPSEVLPVRDTREQGVIGLLSAENIGELLLLRNAIAEWKK</sequence>
<dbReference type="PANTHER" id="PTHR39188">
    <property type="entry name" value="MEMBRANE-ASSOCIATED ZINC METALLOPROTEASE M50B"/>
    <property type="match status" value="1"/>
</dbReference>
<dbReference type="CDD" id="cd06161">
    <property type="entry name" value="S2P-M50_SpoIVFB"/>
    <property type="match status" value="1"/>
</dbReference>
<dbReference type="PANTHER" id="PTHR39188:SF3">
    <property type="entry name" value="STAGE IV SPORULATION PROTEIN FB"/>
    <property type="match status" value="1"/>
</dbReference>
<evidence type="ECO:0000256" key="11">
    <source>
        <dbReference type="ARBA" id="ARBA00023049"/>
    </source>
</evidence>
<evidence type="ECO:0000256" key="9">
    <source>
        <dbReference type="ARBA" id="ARBA00022833"/>
    </source>
</evidence>
<keyword evidence="20" id="KW-1185">Reference proteome</keyword>
<evidence type="ECO:0000256" key="5">
    <source>
        <dbReference type="ARBA" id="ARBA00022692"/>
    </source>
</evidence>
<feature type="transmembrane region" description="Helical" evidence="14">
    <location>
        <begin position="7"/>
        <end position="32"/>
    </location>
</feature>
<protein>
    <recommendedName>
        <fullName evidence="14">Zinc metalloprotease</fullName>
    </recommendedName>
</protein>
<evidence type="ECO:0000256" key="15">
    <source>
        <dbReference type="PIRSR" id="PIRSR006404-1"/>
    </source>
</evidence>
<evidence type="ECO:0000256" key="13">
    <source>
        <dbReference type="ARBA" id="ARBA00023136"/>
    </source>
</evidence>
<comment type="similarity">
    <text evidence="2 14">Belongs to the peptidase M50B family.</text>
</comment>
<evidence type="ECO:0000256" key="14">
    <source>
        <dbReference type="PIRNR" id="PIRNR006404"/>
    </source>
</evidence>
<dbReference type="GO" id="GO:0008237">
    <property type="term" value="F:metallopeptidase activity"/>
    <property type="evidence" value="ECO:0007669"/>
    <property type="project" value="UniProtKB-UniRule"/>
</dbReference>
<feature type="binding site" evidence="16">
    <location>
        <position position="62"/>
    </location>
    <ligand>
        <name>Zn(2+)</name>
        <dbReference type="ChEBI" id="CHEBI:29105"/>
        <note>catalytic</note>
    </ligand>
</feature>
<dbReference type="GO" id="GO:0005886">
    <property type="term" value="C:plasma membrane"/>
    <property type="evidence" value="ECO:0007669"/>
    <property type="project" value="UniProtKB-SubCell"/>
</dbReference>
<feature type="transmembrane region" description="Helical" evidence="14">
    <location>
        <begin position="98"/>
        <end position="121"/>
    </location>
</feature>
<dbReference type="InterPro" id="IPR000644">
    <property type="entry name" value="CBS_dom"/>
</dbReference>
<evidence type="ECO:0000256" key="4">
    <source>
        <dbReference type="ARBA" id="ARBA00022670"/>
    </source>
</evidence>
<feature type="transmembrane region" description="Helical" evidence="14">
    <location>
        <begin position="165"/>
        <end position="186"/>
    </location>
</feature>
<comment type="subcellular location">
    <subcellularLocation>
        <location evidence="1 14">Cell membrane</location>
        <topology evidence="1 14">Multi-pass membrane protein</topology>
    </subcellularLocation>
</comment>
<dbReference type="PIRSF" id="PIRSF006404">
    <property type="entry name" value="UCP006404_Pept_M50_CBS"/>
    <property type="match status" value="1"/>
</dbReference>
<feature type="domain" description="CBS" evidence="18">
    <location>
        <begin position="302"/>
        <end position="361"/>
    </location>
</feature>
<keyword evidence="12 17" id="KW-0129">CBS domain</keyword>
<evidence type="ECO:0000256" key="3">
    <source>
        <dbReference type="ARBA" id="ARBA00022475"/>
    </source>
</evidence>
<evidence type="ECO:0000256" key="16">
    <source>
        <dbReference type="PIRSR" id="PIRSR006404-2"/>
    </source>
</evidence>
<keyword evidence="6 14" id="KW-0479">Metal-binding</keyword>
<feature type="transmembrane region" description="Helical" evidence="14">
    <location>
        <begin position="38"/>
        <end position="57"/>
    </location>
</feature>
<dbReference type="Gene3D" id="3.10.580.10">
    <property type="entry name" value="CBS-domain"/>
    <property type="match status" value="1"/>
</dbReference>
<dbReference type="SUPFAM" id="SSF54631">
    <property type="entry name" value="CBS-domain pair"/>
    <property type="match status" value="1"/>
</dbReference>
<keyword evidence="7" id="KW-0677">Repeat</keyword>
<feature type="binding site" evidence="16">
    <location>
        <position position="161"/>
    </location>
    <ligand>
        <name>Zn(2+)</name>
        <dbReference type="ChEBI" id="CHEBI:29105"/>
        <note>catalytic</note>
    </ligand>
</feature>
<evidence type="ECO:0000256" key="2">
    <source>
        <dbReference type="ARBA" id="ARBA00007931"/>
    </source>
</evidence>
<keyword evidence="4 14" id="KW-0645">Protease</keyword>
<dbReference type="PROSITE" id="PS51371">
    <property type="entry name" value="CBS"/>
    <property type="match status" value="2"/>
</dbReference>
<dbReference type="InterPro" id="IPR008915">
    <property type="entry name" value="Peptidase_M50"/>
</dbReference>
<evidence type="ECO:0000313" key="19">
    <source>
        <dbReference type="EMBL" id="QUE52721.1"/>
    </source>
</evidence>
<dbReference type="GO" id="GO:0046872">
    <property type="term" value="F:metal ion binding"/>
    <property type="evidence" value="ECO:0007669"/>
    <property type="project" value="UniProtKB-UniRule"/>
</dbReference>
<evidence type="ECO:0000256" key="7">
    <source>
        <dbReference type="ARBA" id="ARBA00022737"/>
    </source>
</evidence>
<keyword evidence="11 14" id="KW-0482">Metalloprotease</keyword>
<keyword evidence="9 14" id="KW-0862">Zinc</keyword>
<dbReference type="Proteomes" id="UP000676169">
    <property type="component" value="Chromosome"/>
</dbReference>
<evidence type="ECO:0000256" key="17">
    <source>
        <dbReference type="PROSITE-ProRule" id="PRU00703"/>
    </source>
</evidence>
<evidence type="ECO:0000259" key="18">
    <source>
        <dbReference type="PROSITE" id="PS51371"/>
    </source>
</evidence>
<dbReference type="GO" id="GO:0006508">
    <property type="term" value="P:proteolysis"/>
    <property type="evidence" value="ECO:0007669"/>
    <property type="project" value="UniProtKB-KW"/>
</dbReference>
<dbReference type="KEGG" id="lamb:KBB96_07465"/>